<evidence type="ECO:0000256" key="1">
    <source>
        <dbReference type="ARBA" id="ARBA00004496"/>
    </source>
</evidence>
<reference evidence="11 12" key="1">
    <citation type="submission" date="2017-09" db="EMBL/GenBank/DDBJ databases">
        <title>Sequencing the genomes of two abundant thermophiles in Great Basin hot springs: Thermocrinis jamiesonii and novel Chloroflexi Thermoflexus hugenholtzii.</title>
        <authorList>
            <person name="Hedlund B."/>
        </authorList>
    </citation>
    <scope>NUCLEOTIDE SEQUENCE [LARGE SCALE GENOMIC DNA]</scope>
    <source>
        <strain evidence="11 12">G233</strain>
    </source>
</reference>
<keyword evidence="8" id="KW-0067">ATP-binding</keyword>
<accession>A0A2A9HE20</accession>
<evidence type="ECO:0000256" key="2">
    <source>
        <dbReference type="ARBA" id="ARBA00007599"/>
    </source>
</evidence>
<proteinExistence type="inferred from homology"/>
<dbReference type="InterPro" id="IPR027417">
    <property type="entry name" value="P-loop_NTPase"/>
</dbReference>
<evidence type="ECO:0000313" key="12">
    <source>
        <dbReference type="Proteomes" id="UP000223071"/>
    </source>
</evidence>
<evidence type="ECO:0000256" key="5">
    <source>
        <dbReference type="ARBA" id="ARBA00022694"/>
    </source>
</evidence>
<keyword evidence="5" id="KW-0819">tRNA processing</keyword>
<sequence length="158" mass="17414">MAEEVAIELASSSEEETRALGERLGRHLRRGDVVLLSGDLGSGKTCLTQGIGRGLGCRGQVNSPSFVLMNEYAGREVLYHVDLYRIEDVEELDELGLWDYAEKGVLVIEWPERGAELLPGDGLVVELRPGEQGPRTRRLRFIARGARGRELVEALKAA</sequence>
<evidence type="ECO:0000256" key="4">
    <source>
        <dbReference type="ARBA" id="ARBA00022490"/>
    </source>
</evidence>
<organism evidence="11 12">
    <name type="scientific">Tepidiforma thermophila (strain KCTC 52669 / CGMCC 1.13589 / G233)</name>
    <dbReference type="NCBI Taxonomy" id="2761530"/>
    <lineage>
        <taxon>Bacteria</taxon>
        <taxon>Bacillati</taxon>
        <taxon>Chloroflexota</taxon>
        <taxon>Tepidiformia</taxon>
        <taxon>Tepidiformales</taxon>
        <taxon>Tepidiformaceae</taxon>
        <taxon>Tepidiforma</taxon>
    </lineage>
</organism>
<dbReference type="PANTHER" id="PTHR33540">
    <property type="entry name" value="TRNA THREONYLCARBAMOYLADENOSINE BIOSYNTHESIS PROTEIN TSAE"/>
    <property type="match status" value="1"/>
</dbReference>
<dbReference type="Proteomes" id="UP000223071">
    <property type="component" value="Unassembled WGS sequence"/>
</dbReference>
<comment type="caution">
    <text evidence="11">The sequence shown here is derived from an EMBL/GenBank/DDBJ whole genome shotgun (WGS) entry which is preliminary data.</text>
</comment>
<protein>
    <recommendedName>
        <fullName evidence="3">tRNA threonylcarbamoyladenosine biosynthesis protein TsaE</fullName>
    </recommendedName>
    <alternativeName>
        <fullName evidence="10">t(6)A37 threonylcarbamoyladenosine biosynthesis protein TsaE</fullName>
    </alternativeName>
</protein>
<dbReference type="PANTHER" id="PTHR33540:SF2">
    <property type="entry name" value="TRNA THREONYLCARBAMOYLADENOSINE BIOSYNTHESIS PROTEIN TSAE"/>
    <property type="match status" value="1"/>
</dbReference>
<name>A0A2A9HE20_TEPT2</name>
<comment type="similarity">
    <text evidence="2">Belongs to the TsaE family.</text>
</comment>
<dbReference type="GO" id="GO:0005524">
    <property type="term" value="F:ATP binding"/>
    <property type="evidence" value="ECO:0007669"/>
    <property type="project" value="UniProtKB-KW"/>
</dbReference>
<dbReference type="AlphaFoldDB" id="A0A2A9HE20"/>
<comment type="subcellular location">
    <subcellularLocation>
        <location evidence="1">Cytoplasm</location>
    </subcellularLocation>
</comment>
<keyword evidence="12" id="KW-1185">Reference proteome</keyword>
<dbReference type="RefSeq" id="WP_098503474.1">
    <property type="nucleotide sequence ID" value="NZ_PDJQ01000001.1"/>
</dbReference>
<gene>
    <name evidence="11" type="ORF">A9A59_1266</name>
</gene>
<evidence type="ECO:0000256" key="9">
    <source>
        <dbReference type="ARBA" id="ARBA00022842"/>
    </source>
</evidence>
<dbReference type="NCBIfam" id="TIGR00150">
    <property type="entry name" value="T6A_YjeE"/>
    <property type="match status" value="1"/>
</dbReference>
<keyword evidence="6" id="KW-0479">Metal-binding</keyword>
<evidence type="ECO:0000256" key="10">
    <source>
        <dbReference type="ARBA" id="ARBA00032441"/>
    </source>
</evidence>
<keyword evidence="7" id="KW-0547">Nucleotide-binding</keyword>
<dbReference type="Pfam" id="PF02367">
    <property type="entry name" value="TsaE"/>
    <property type="match status" value="1"/>
</dbReference>
<keyword evidence="4" id="KW-0963">Cytoplasm</keyword>
<evidence type="ECO:0000256" key="3">
    <source>
        <dbReference type="ARBA" id="ARBA00019010"/>
    </source>
</evidence>
<evidence type="ECO:0000313" key="11">
    <source>
        <dbReference type="EMBL" id="PFG74058.1"/>
    </source>
</evidence>
<dbReference type="EMBL" id="PDJQ01000001">
    <property type="protein sequence ID" value="PFG74058.1"/>
    <property type="molecule type" value="Genomic_DNA"/>
</dbReference>
<dbReference type="GO" id="GO:0046872">
    <property type="term" value="F:metal ion binding"/>
    <property type="evidence" value="ECO:0007669"/>
    <property type="project" value="UniProtKB-KW"/>
</dbReference>
<keyword evidence="9" id="KW-0460">Magnesium</keyword>
<evidence type="ECO:0000256" key="6">
    <source>
        <dbReference type="ARBA" id="ARBA00022723"/>
    </source>
</evidence>
<evidence type="ECO:0000256" key="8">
    <source>
        <dbReference type="ARBA" id="ARBA00022840"/>
    </source>
</evidence>
<dbReference type="GO" id="GO:0002949">
    <property type="term" value="P:tRNA threonylcarbamoyladenosine modification"/>
    <property type="evidence" value="ECO:0007669"/>
    <property type="project" value="InterPro"/>
</dbReference>
<evidence type="ECO:0000256" key="7">
    <source>
        <dbReference type="ARBA" id="ARBA00022741"/>
    </source>
</evidence>
<dbReference type="InterPro" id="IPR003442">
    <property type="entry name" value="T6A_TsaE"/>
</dbReference>
<dbReference type="Gene3D" id="3.40.50.300">
    <property type="entry name" value="P-loop containing nucleotide triphosphate hydrolases"/>
    <property type="match status" value="1"/>
</dbReference>
<dbReference type="SUPFAM" id="SSF52540">
    <property type="entry name" value="P-loop containing nucleoside triphosphate hydrolases"/>
    <property type="match status" value="1"/>
</dbReference>
<dbReference type="GO" id="GO:0005737">
    <property type="term" value="C:cytoplasm"/>
    <property type="evidence" value="ECO:0007669"/>
    <property type="project" value="UniProtKB-SubCell"/>
</dbReference>